<dbReference type="AlphaFoldDB" id="A0A0P9EQ69"/>
<proteinExistence type="predicted"/>
<dbReference type="SUPFAM" id="SSF46458">
    <property type="entry name" value="Globin-like"/>
    <property type="match status" value="1"/>
</dbReference>
<dbReference type="STRING" id="381306.AN478_05630"/>
<organism evidence="1 2">
    <name type="scientific">Thiohalorhabdus denitrificans</name>
    <dbReference type="NCBI Taxonomy" id="381306"/>
    <lineage>
        <taxon>Bacteria</taxon>
        <taxon>Pseudomonadati</taxon>
        <taxon>Pseudomonadota</taxon>
        <taxon>Gammaproteobacteria</taxon>
        <taxon>Thiohalorhabdales</taxon>
        <taxon>Thiohalorhabdaceae</taxon>
        <taxon>Thiohalorhabdus</taxon>
    </lineage>
</organism>
<dbReference type="CDD" id="cd01040">
    <property type="entry name" value="Mb-like"/>
    <property type="match status" value="1"/>
</dbReference>
<gene>
    <name evidence="1" type="ORF">SAMN05661077_2253</name>
</gene>
<name>A0A0P9EQ69_9GAMM</name>
<dbReference type="GO" id="GO:0019825">
    <property type="term" value="F:oxygen binding"/>
    <property type="evidence" value="ECO:0007669"/>
    <property type="project" value="InterPro"/>
</dbReference>
<reference evidence="2" key="1">
    <citation type="submission" date="2016-10" db="EMBL/GenBank/DDBJ databases">
        <authorList>
            <person name="Varghese N."/>
        </authorList>
    </citation>
    <scope>NUCLEOTIDE SEQUENCE [LARGE SCALE GENOMIC DNA]</scope>
    <source>
        <strain evidence="2">HL 19</strain>
    </source>
</reference>
<dbReference type="EMBL" id="FMUN01000006">
    <property type="protein sequence ID" value="SCY48358.1"/>
    <property type="molecule type" value="Genomic_DNA"/>
</dbReference>
<dbReference type="InterPro" id="IPR012292">
    <property type="entry name" value="Globin/Proto"/>
</dbReference>
<dbReference type="Gene3D" id="1.10.490.10">
    <property type="entry name" value="Globins"/>
    <property type="match status" value="1"/>
</dbReference>
<accession>A0A0P9EQ69</accession>
<dbReference type="Proteomes" id="UP000183104">
    <property type="component" value="Unassembled WGS sequence"/>
</dbReference>
<evidence type="ECO:0000313" key="1">
    <source>
        <dbReference type="EMBL" id="SCY48358.1"/>
    </source>
</evidence>
<dbReference type="GO" id="GO:0020037">
    <property type="term" value="F:heme binding"/>
    <property type="evidence" value="ECO:0007669"/>
    <property type="project" value="InterPro"/>
</dbReference>
<dbReference type="InterPro" id="IPR009050">
    <property type="entry name" value="Globin-like_sf"/>
</dbReference>
<protein>
    <submittedName>
        <fullName evidence="1">Hemoglobin-like flavoprotein</fullName>
    </submittedName>
</protein>
<dbReference type="InterPro" id="IPR044399">
    <property type="entry name" value="Mb-like_M"/>
</dbReference>
<keyword evidence="2" id="KW-1185">Reference proteome</keyword>
<sequence length="137" mass="15950">MPSDTTEAVKKSLGRCLHHGDVFGTFYQIFLQQDPRIPELFANTDMEEQKKLLRNGVNNVIAFYDQSFTAKSVLERIRYTHGRSRLNIPPELYSHWVEAMIQAVGQFDPDFDPLLEERWRNVLNNGTEFVMAGYHED</sequence>
<dbReference type="OrthoDB" id="9024187at2"/>
<evidence type="ECO:0000313" key="2">
    <source>
        <dbReference type="Proteomes" id="UP000183104"/>
    </source>
</evidence>
<dbReference type="RefSeq" id="WP_054965639.1">
    <property type="nucleotide sequence ID" value="NZ_FMUN01000006.1"/>
</dbReference>